<reference evidence="1 2" key="1">
    <citation type="submission" date="2014-06" db="EMBL/GenBank/DDBJ databases">
        <authorList>
            <person name="Swart Estienne"/>
        </authorList>
    </citation>
    <scope>NUCLEOTIDE SEQUENCE [LARGE SCALE GENOMIC DNA]</scope>
    <source>
        <strain evidence="1 2">130c</strain>
    </source>
</reference>
<keyword evidence="2" id="KW-1185">Reference proteome</keyword>
<evidence type="ECO:0000313" key="2">
    <source>
        <dbReference type="Proteomes" id="UP000039865"/>
    </source>
</evidence>
<sequence>MQNFKYLFTFSLLPCDNTGNTVIGGSTFDNDVSLLMNQKPLIVYVKKGGEFKWSFIINILSYISISAISFKDGSTSTIAFSLESLVSSTDPLNVMLISSSGITAYIFTSTSGIKGYIPSSGLKFESSGNFYLAMHPESTNQFSILKFGSTASNKNTVFYWKWNQMPSYANVVANDDYASIYYFGGILIDNGGNVCTAIVIALFDGSIQQILAISSLLGGWF</sequence>
<name>A0A078A769_STYLE</name>
<dbReference type="Proteomes" id="UP000039865">
    <property type="component" value="Unassembled WGS sequence"/>
</dbReference>
<proteinExistence type="predicted"/>
<dbReference type="EMBL" id="CCKQ01005420">
    <property type="protein sequence ID" value="CDW76641.1"/>
    <property type="molecule type" value="Genomic_DNA"/>
</dbReference>
<accession>A0A078A769</accession>
<evidence type="ECO:0000313" key="1">
    <source>
        <dbReference type="EMBL" id="CDW76641.1"/>
    </source>
</evidence>
<protein>
    <submittedName>
        <fullName evidence="1">Uncharacterized protein</fullName>
    </submittedName>
</protein>
<dbReference type="AlphaFoldDB" id="A0A078A769"/>
<gene>
    <name evidence="1" type="primary">Contig13984.g14925</name>
    <name evidence="1" type="ORF">STYLEM_5602</name>
</gene>
<dbReference type="InParanoid" id="A0A078A769"/>
<organism evidence="1 2">
    <name type="scientific">Stylonychia lemnae</name>
    <name type="common">Ciliate</name>
    <dbReference type="NCBI Taxonomy" id="5949"/>
    <lineage>
        <taxon>Eukaryota</taxon>
        <taxon>Sar</taxon>
        <taxon>Alveolata</taxon>
        <taxon>Ciliophora</taxon>
        <taxon>Intramacronucleata</taxon>
        <taxon>Spirotrichea</taxon>
        <taxon>Stichotrichia</taxon>
        <taxon>Sporadotrichida</taxon>
        <taxon>Oxytrichidae</taxon>
        <taxon>Stylonychinae</taxon>
        <taxon>Stylonychia</taxon>
    </lineage>
</organism>